<keyword evidence="2" id="KW-1185">Reference proteome</keyword>
<protein>
    <submittedName>
        <fullName evidence="1">Uncharacterized protein</fullName>
    </submittedName>
</protein>
<dbReference type="Proteomes" id="UP001164250">
    <property type="component" value="Chromosome 2"/>
</dbReference>
<dbReference type="EMBL" id="CM047898">
    <property type="protein sequence ID" value="KAJ0104606.1"/>
    <property type="molecule type" value="Genomic_DNA"/>
</dbReference>
<name>A0ACC1BXB0_9ROSI</name>
<evidence type="ECO:0000313" key="2">
    <source>
        <dbReference type="Proteomes" id="UP001164250"/>
    </source>
</evidence>
<accession>A0ACC1BXB0</accession>
<evidence type="ECO:0000313" key="1">
    <source>
        <dbReference type="EMBL" id="KAJ0104606.1"/>
    </source>
</evidence>
<comment type="caution">
    <text evidence="1">The sequence shown here is derived from an EMBL/GenBank/DDBJ whole genome shotgun (WGS) entry which is preliminary data.</text>
</comment>
<organism evidence="1 2">
    <name type="scientific">Pistacia atlantica</name>
    <dbReference type="NCBI Taxonomy" id="434234"/>
    <lineage>
        <taxon>Eukaryota</taxon>
        <taxon>Viridiplantae</taxon>
        <taxon>Streptophyta</taxon>
        <taxon>Embryophyta</taxon>
        <taxon>Tracheophyta</taxon>
        <taxon>Spermatophyta</taxon>
        <taxon>Magnoliopsida</taxon>
        <taxon>eudicotyledons</taxon>
        <taxon>Gunneridae</taxon>
        <taxon>Pentapetalae</taxon>
        <taxon>rosids</taxon>
        <taxon>malvids</taxon>
        <taxon>Sapindales</taxon>
        <taxon>Anacardiaceae</taxon>
        <taxon>Pistacia</taxon>
    </lineage>
</organism>
<proteinExistence type="predicted"/>
<reference evidence="2" key="1">
    <citation type="journal article" date="2023" name="G3 (Bethesda)">
        <title>Genome assembly and association tests identify interacting loci associated with vigor, precocity, and sex in interspecific pistachio rootstocks.</title>
        <authorList>
            <person name="Palmer W."/>
            <person name="Jacygrad E."/>
            <person name="Sagayaradj S."/>
            <person name="Cavanaugh K."/>
            <person name="Han R."/>
            <person name="Bertier L."/>
            <person name="Beede B."/>
            <person name="Kafkas S."/>
            <person name="Golino D."/>
            <person name="Preece J."/>
            <person name="Michelmore R."/>
        </authorList>
    </citation>
    <scope>NUCLEOTIDE SEQUENCE [LARGE SCALE GENOMIC DNA]</scope>
</reference>
<gene>
    <name evidence="1" type="ORF">Patl1_19646</name>
</gene>
<sequence>MVSIKRGYDLHALKHIRWQKSSGTLSSEFAEYIKQRGYDLHDVKAYGQMLWDAGFVDVIAEDRTDQFIKVLQQELDTVGKDKDAFISDFSQVCIYLRHAHCTISCLVDFVHSLSTQILIVNQNLQEDYDAIVGGWKAKRLRSSSGDQRWGLFIAKKN</sequence>